<evidence type="ECO:0000256" key="2">
    <source>
        <dbReference type="ARBA" id="ARBA00023125"/>
    </source>
</evidence>
<dbReference type="SUPFAM" id="SSF46689">
    <property type="entry name" value="Homeodomain-like"/>
    <property type="match status" value="1"/>
</dbReference>
<reference evidence="6 7" key="1">
    <citation type="submission" date="2020-09" db="EMBL/GenBank/DDBJ databases">
        <title>Paenibacillus sp. strain PR3 16S rRNA gene Genome sequencing and assembly.</title>
        <authorList>
            <person name="Kim J."/>
        </authorList>
    </citation>
    <scope>NUCLEOTIDE SEQUENCE [LARGE SCALE GENOMIC DNA]</scope>
    <source>
        <strain evidence="6 7">PR3</strain>
    </source>
</reference>
<feature type="DNA-binding region" description="H-T-H motif" evidence="4">
    <location>
        <begin position="8"/>
        <end position="27"/>
    </location>
</feature>
<dbReference type="PROSITE" id="PS50977">
    <property type="entry name" value="HTH_TETR_2"/>
    <property type="match status" value="1"/>
</dbReference>
<dbReference type="InterPro" id="IPR036271">
    <property type="entry name" value="Tet_transcr_reg_TetR-rel_C_sf"/>
</dbReference>
<keyword evidence="1" id="KW-0805">Transcription regulation</keyword>
<gene>
    <name evidence="6" type="ORF">H8B09_07525</name>
</gene>
<organism evidence="6 7">
    <name type="scientific">Paenibacillus terricola</name>
    <dbReference type="NCBI Taxonomy" id="2763503"/>
    <lineage>
        <taxon>Bacteria</taxon>
        <taxon>Bacillati</taxon>
        <taxon>Bacillota</taxon>
        <taxon>Bacilli</taxon>
        <taxon>Bacillales</taxon>
        <taxon>Paenibacillaceae</taxon>
        <taxon>Paenibacillus</taxon>
    </lineage>
</organism>
<sequence>MHGYEGTSIQDLVNHVGINAQSLYNAFGGKRELFLASLRFYADQSNTVHILDSTPSGKEAISNVFREVTAILSRPDGSRGCFLINTNVEMAPHDLEIAAFLEKERALVIDAYYRALTRAKEQGELHERHQDLMALARYLSNAHGGLIVTAKTISGKKILDDIVRVTLSILD</sequence>
<dbReference type="Pfam" id="PF00440">
    <property type="entry name" value="TetR_N"/>
    <property type="match status" value="1"/>
</dbReference>
<comment type="caution">
    <text evidence="6">The sequence shown here is derived from an EMBL/GenBank/DDBJ whole genome shotgun (WGS) entry which is preliminary data.</text>
</comment>
<proteinExistence type="predicted"/>
<evidence type="ECO:0000256" key="4">
    <source>
        <dbReference type="PROSITE-ProRule" id="PRU00335"/>
    </source>
</evidence>
<dbReference type="PANTHER" id="PTHR47506">
    <property type="entry name" value="TRANSCRIPTIONAL REGULATORY PROTEIN"/>
    <property type="match status" value="1"/>
</dbReference>
<dbReference type="Proteomes" id="UP000609346">
    <property type="component" value="Unassembled WGS sequence"/>
</dbReference>
<dbReference type="PANTHER" id="PTHR47506:SF1">
    <property type="entry name" value="HTH-TYPE TRANSCRIPTIONAL REGULATOR YJDC"/>
    <property type="match status" value="1"/>
</dbReference>
<keyword evidence="7" id="KW-1185">Reference proteome</keyword>
<evidence type="ECO:0000256" key="3">
    <source>
        <dbReference type="ARBA" id="ARBA00023163"/>
    </source>
</evidence>
<evidence type="ECO:0000313" key="6">
    <source>
        <dbReference type="EMBL" id="MBD3918595.1"/>
    </source>
</evidence>
<keyword evidence="2 4" id="KW-0238">DNA-binding</keyword>
<dbReference type="EMBL" id="JACXZA010000002">
    <property type="protein sequence ID" value="MBD3918595.1"/>
    <property type="molecule type" value="Genomic_DNA"/>
</dbReference>
<accession>A0ABR8MSH7</accession>
<dbReference type="SUPFAM" id="SSF48498">
    <property type="entry name" value="Tetracyclin repressor-like, C-terminal domain"/>
    <property type="match status" value="1"/>
</dbReference>
<evidence type="ECO:0000256" key="1">
    <source>
        <dbReference type="ARBA" id="ARBA00023015"/>
    </source>
</evidence>
<name>A0ABR8MSH7_9BACL</name>
<evidence type="ECO:0000313" key="7">
    <source>
        <dbReference type="Proteomes" id="UP000609346"/>
    </source>
</evidence>
<dbReference type="Gene3D" id="1.10.357.10">
    <property type="entry name" value="Tetracycline Repressor, domain 2"/>
    <property type="match status" value="1"/>
</dbReference>
<dbReference type="InterPro" id="IPR001647">
    <property type="entry name" value="HTH_TetR"/>
</dbReference>
<dbReference type="InterPro" id="IPR009057">
    <property type="entry name" value="Homeodomain-like_sf"/>
</dbReference>
<dbReference type="Gene3D" id="1.10.10.60">
    <property type="entry name" value="Homeodomain-like"/>
    <property type="match status" value="1"/>
</dbReference>
<evidence type="ECO:0000259" key="5">
    <source>
        <dbReference type="PROSITE" id="PS50977"/>
    </source>
</evidence>
<feature type="domain" description="HTH tetR-type" evidence="5">
    <location>
        <begin position="1"/>
        <end position="45"/>
    </location>
</feature>
<protein>
    <submittedName>
        <fullName evidence="6">TetR/AcrR family transcriptional regulator</fullName>
    </submittedName>
</protein>
<keyword evidence="3" id="KW-0804">Transcription</keyword>